<reference evidence="1" key="1">
    <citation type="submission" date="2018-05" db="EMBL/GenBank/DDBJ databases">
        <authorList>
            <person name="Lanie J.A."/>
            <person name="Ng W.-L."/>
            <person name="Kazmierczak K.M."/>
            <person name="Andrzejewski T.M."/>
            <person name="Davidsen T.M."/>
            <person name="Wayne K.J."/>
            <person name="Tettelin H."/>
            <person name="Glass J.I."/>
            <person name="Rusch D."/>
            <person name="Podicherti R."/>
            <person name="Tsui H.-C.T."/>
            <person name="Winkler M.E."/>
        </authorList>
    </citation>
    <scope>NUCLEOTIDE SEQUENCE</scope>
</reference>
<proteinExistence type="predicted"/>
<organism evidence="1">
    <name type="scientific">marine metagenome</name>
    <dbReference type="NCBI Taxonomy" id="408172"/>
    <lineage>
        <taxon>unclassified sequences</taxon>
        <taxon>metagenomes</taxon>
        <taxon>ecological metagenomes</taxon>
    </lineage>
</organism>
<protein>
    <submittedName>
        <fullName evidence="1">Uncharacterized protein</fullName>
    </submittedName>
</protein>
<dbReference type="EMBL" id="UINC01174493">
    <property type="protein sequence ID" value="SVD80647.1"/>
    <property type="molecule type" value="Genomic_DNA"/>
</dbReference>
<gene>
    <name evidence="1" type="ORF">METZ01_LOCUS433501</name>
</gene>
<dbReference type="AlphaFoldDB" id="A0A382YBD8"/>
<sequence length="31" mass="3626">MSFFLKIIKGFKATPLEIQKKNISTELMQKI</sequence>
<accession>A0A382YBD8</accession>
<feature type="non-terminal residue" evidence="1">
    <location>
        <position position="31"/>
    </location>
</feature>
<name>A0A382YBD8_9ZZZZ</name>
<evidence type="ECO:0000313" key="1">
    <source>
        <dbReference type="EMBL" id="SVD80647.1"/>
    </source>
</evidence>